<sequence length="233" mass="25951">MLEKLKQAVYDTNMALVHNGLVVLTWGNASAYDEATGYMVIKPSGVDYQTMRPEDMVVIDLDGNIIEGELNPSSDTPTHLELYRKWKGKVRAIIHTHSINGVAWAQSLQEIPCFGTTHADVFYGSVPITRILSQAEIEAGYEHNTATVILERFQDLDPLGVPGILVANHGPFCWGPNLKKALDTAITLEAVAEMAWKTKVINPQTPPITQYIQDKHYFRKHGANAYYGQKTVK</sequence>
<dbReference type="SMART" id="SM01007">
    <property type="entry name" value="Aldolase_II"/>
    <property type="match status" value="1"/>
</dbReference>
<dbReference type="InterPro" id="IPR050197">
    <property type="entry name" value="Aldolase_class_II_sugar_metab"/>
</dbReference>
<evidence type="ECO:0000256" key="6">
    <source>
        <dbReference type="ARBA" id="ARBA00022833"/>
    </source>
</evidence>
<dbReference type="GO" id="GO:0008742">
    <property type="term" value="F:L-ribulose-phosphate 4-epimerase activity"/>
    <property type="evidence" value="ECO:0007669"/>
    <property type="project" value="UniProtKB-EC"/>
</dbReference>
<keyword evidence="5" id="KW-0479">Metal-binding</keyword>
<gene>
    <name evidence="8" type="ORF">J2Z62_000541</name>
</gene>
<dbReference type="Pfam" id="PF00596">
    <property type="entry name" value="Aldolase_II"/>
    <property type="match status" value="1"/>
</dbReference>
<dbReference type="EMBL" id="JAUSWO010000001">
    <property type="protein sequence ID" value="MDQ0514103.1"/>
    <property type="molecule type" value="Genomic_DNA"/>
</dbReference>
<reference evidence="8" key="1">
    <citation type="submission" date="2023-07" db="EMBL/GenBank/DDBJ databases">
        <title>Genomic Encyclopedia of Type Strains, Phase IV (KMG-IV): sequencing the most valuable type-strain genomes for metagenomic binning, comparative biology and taxonomic classification.</title>
        <authorList>
            <person name="Goeker M."/>
        </authorList>
    </citation>
    <scope>NUCLEOTIDE SEQUENCE [LARGE SCALE GENOMIC DNA]</scope>
    <source>
        <strain evidence="8">DSM 21204</strain>
    </source>
</reference>
<accession>A0ABU0LZG8</accession>
<dbReference type="PANTHER" id="PTHR22789:SF8">
    <property type="entry name" value="L-RIBULOSE-5-PHOSPHATE 4-EPIMERASE SGBE"/>
    <property type="match status" value="1"/>
</dbReference>
<evidence type="ECO:0000256" key="4">
    <source>
        <dbReference type="ARBA" id="ARBA00013186"/>
    </source>
</evidence>
<feature type="domain" description="Class II aldolase/adducin N-terminal" evidence="7">
    <location>
        <begin position="7"/>
        <end position="196"/>
    </location>
</feature>
<name>A0ABU0LZG8_9BACT</name>
<dbReference type="EC" id="5.1.3.4" evidence="4"/>
<comment type="cofactor">
    <cofactor evidence="2">
        <name>Zn(2+)</name>
        <dbReference type="ChEBI" id="CHEBI:29105"/>
    </cofactor>
</comment>
<evidence type="ECO:0000256" key="2">
    <source>
        <dbReference type="ARBA" id="ARBA00001947"/>
    </source>
</evidence>
<proteinExistence type="inferred from homology"/>
<dbReference type="Gene3D" id="3.40.225.10">
    <property type="entry name" value="Class II aldolase/adducin N-terminal domain"/>
    <property type="match status" value="1"/>
</dbReference>
<dbReference type="SUPFAM" id="SSF53639">
    <property type="entry name" value="AraD/HMP-PK domain-like"/>
    <property type="match status" value="1"/>
</dbReference>
<comment type="caution">
    <text evidence="8">The sequence shown here is derived from an EMBL/GenBank/DDBJ whole genome shotgun (WGS) entry which is preliminary data.</text>
</comment>
<evidence type="ECO:0000256" key="3">
    <source>
        <dbReference type="ARBA" id="ARBA00010037"/>
    </source>
</evidence>
<comment type="catalytic activity">
    <reaction evidence="1">
        <text>L-ribulose 5-phosphate = D-xylulose 5-phosphate</text>
        <dbReference type="Rhea" id="RHEA:22368"/>
        <dbReference type="ChEBI" id="CHEBI:57737"/>
        <dbReference type="ChEBI" id="CHEBI:58226"/>
        <dbReference type="EC" id="5.1.3.4"/>
    </reaction>
</comment>
<evidence type="ECO:0000313" key="8">
    <source>
        <dbReference type="EMBL" id="MDQ0514103.1"/>
    </source>
</evidence>
<evidence type="ECO:0000259" key="7">
    <source>
        <dbReference type="SMART" id="SM01007"/>
    </source>
</evidence>
<dbReference type="Proteomes" id="UP001240643">
    <property type="component" value="Unassembled WGS sequence"/>
</dbReference>
<keyword evidence="9" id="KW-1185">Reference proteome</keyword>
<protein>
    <recommendedName>
        <fullName evidence="4">L-ribulose-5-phosphate 4-epimerase</fullName>
        <ecNumber evidence="4">5.1.3.4</ecNumber>
    </recommendedName>
</protein>
<evidence type="ECO:0000256" key="5">
    <source>
        <dbReference type="ARBA" id="ARBA00022723"/>
    </source>
</evidence>
<dbReference type="RefSeq" id="WP_307291850.1">
    <property type="nucleotide sequence ID" value="NZ_CP101809.1"/>
</dbReference>
<dbReference type="PANTHER" id="PTHR22789">
    <property type="entry name" value="FUCULOSE PHOSPHATE ALDOLASE"/>
    <property type="match status" value="1"/>
</dbReference>
<keyword evidence="6" id="KW-0862">Zinc</keyword>
<comment type="similarity">
    <text evidence="3">Belongs to the aldolase class II family. AraD/FucA subfamily.</text>
</comment>
<organism evidence="8 9">
    <name type="scientific">Mycoplasmoides fastidiosum</name>
    <dbReference type="NCBI Taxonomy" id="92758"/>
    <lineage>
        <taxon>Bacteria</taxon>
        <taxon>Bacillati</taxon>
        <taxon>Mycoplasmatota</taxon>
        <taxon>Mycoplasmoidales</taxon>
        <taxon>Mycoplasmoidaceae</taxon>
        <taxon>Mycoplasmoides</taxon>
    </lineage>
</organism>
<dbReference type="NCBIfam" id="NF006047">
    <property type="entry name" value="PRK08193.1"/>
    <property type="match status" value="1"/>
</dbReference>
<dbReference type="InterPro" id="IPR036409">
    <property type="entry name" value="Aldolase_II/adducin_N_sf"/>
</dbReference>
<dbReference type="InterPro" id="IPR001303">
    <property type="entry name" value="Aldolase_II/adducin_N"/>
</dbReference>
<keyword evidence="8" id="KW-0413">Isomerase</keyword>
<evidence type="ECO:0000256" key="1">
    <source>
        <dbReference type="ARBA" id="ARBA00001726"/>
    </source>
</evidence>
<evidence type="ECO:0000313" key="9">
    <source>
        <dbReference type="Proteomes" id="UP001240643"/>
    </source>
</evidence>